<evidence type="ECO:0000313" key="1">
    <source>
        <dbReference type="EMBL" id="AFL90255.1"/>
    </source>
</evidence>
<dbReference type="HOGENOM" id="CLU_173065_2_1_0"/>
<reference evidence="1 2" key="1">
    <citation type="submission" date="2012-06" db="EMBL/GenBank/DDBJ databases">
        <title>Complete genome of Terriglobus roseus DSM 18391.</title>
        <authorList>
            <consortium name="US DOE Joint Genome Institute (JGI-PGF)"/>
            <person name="Lucas S."/>
            <person name="Copeland A."/>
            <person name="Lapidus A."/>
            <person name="Glavina del Rio T."/>
            <person name="Dalin E."/>
            <person name="Tice H."/>
            <person name="Bruce D."/>
            <person name="Goodwin L."/>
            <person name="Pitluck S."/>
            <person name="Peters L."/>
            <person name="Mikhailova N."/>
            <person name="Munk A.C.C."/>
            <person name="Kyrpides N."/>
            <person name="Mavromatis K."/>
            <person name="Ivanova N."/>
            <person name="Brettin T."/>
            <person name="Detter J.C."/>
            <person name="Han C."/>
            <person name="Larimer F."/>
            <person name="Land M."/>
            <person name="Hauser L."/>
            <person name="Markowitz V."/>
            <person name="Cheng J.-F."/>
            <person name="Hugenholtz P."/>
            <person name="Woyke T."/>
            <person name="Wu D."/>
            <person name="Brambilla E."/>
            <person name="Klenk H.-P."/>
            <person name="Eisen J.A."/>
        </authorList>
    </citation>
    <scope>NUCLEOTIDE SEQUENCE [LARGE SCALE GENOMIC DNA]</scope>
    <source>
        <strain evidence="2">DSM 18391 / NRRL B-41598 / KBS 63</strain>
    </source>
</reference>
<accession>I3ZLY7</accession>
<dbReference type="eggNOG" id="ENOG5031IUI">
    <property type="taxonomic scope" value="Bacteria"/>
</dbReference>
<proteinExistence type="predicted"/>
<dbReference type="AlphaFoldDB" id="I3ZLY7"/>
<dbReference type="OrthoDB" id="532567at2"/>
<dbReference type="Proteomes" id="UP000006056">
    <property type="component" value="Chromosome"/>
</dbReference>
<sequence length="82" mass="9079">MKKAPELDPLAERPNVDFRKGERGKYSNLLAKGTNVVILDPALLPHFPDSESVNQALHALLALNKQVQHITAKPTRRRTTAA</sequence>
<dbReference type="STRING" id="926566.Terro_4047"/>
<dbReference type="RefSeq" id="WP_014787515.1">
    <property type="nucleotide sequence ID" value="NC_018014.1"/>
</dbReference>
<name>I3ZLY7_TERRK</name>
<dbReference type="KEGG" id="trs:Terro_4047"/>
<protein>
    <submittedName>
        <fullName evidence="1">Uncharacterized protein</fullName>
    </submittedName>
</protein>
<evidence type="ECO:0000313" key="2">
    <source>
        <dbReference type="Proteomes" id="UP000006056"/>
    </source>
</evidence>
<organism evidence="1 2">
    <name type="scientific">Terriglobus roseus (strain DSM 18391 / NRRL B-41598 / KBS 63)</name>
    <dbReference type="NCBI Taxonomy" id="926566"/>
    <lineage>
        <taxon>Bacteria</taxon>
        <taxon>Pseudomonadati</taxon>
        <taxon>Acidobacteriota</taxon>
        <taxon>Terriglobia</taxon>
        <taxon>Terriglobales</taxon>
        <taxon>Acidobacteriaceae</taxon>
        <taxon>Terriglobus</taxon>
    </lineage>
</organism>
<gene>
    <name evidence="1" type="ordered locus">Terro_4047</name>
</gene>
<keyword evidence="2" id="KW-1185">Reference proteome</keyword>
<dbReference type="EMBL" id="CP003379">
    <property type="protein sequence ID" value="AFL90255.1"/>
    <property type="molecule type" value="Genomic_DNA"/>
</dbReference>